<dbReference type="EMBL" id="JRHC01000002">
    <property type="protein sequence ID" value="KJF43743.1"/>
    <property type="molecule type" value="Genomic_DNA"/>
</dbReference>
<dbReference type="InterPro" id="IPR045921">
    <property type="entry name" value="DUF6340"/>
</dbReference>
<name>A0A0D8JD76_9BACT</name>
<accession>A0A0D8JD76</accession>
<dbReference type="InterPro" id="IPR011990">
    <property type="entry name" value="TPR-like_helical_dom_sf"/>
</dbReference>
<dbReference type="AlphaFoldDB" id="A0A0D8JD76"/>
<dbReference type="STRING" id="1544798.LH29_11715"/>
<protein>
    <recommendedName>
        <fullName evidence="3">Tetratricopeptide repeat protein</fullName>
    </recommendedName>
</protein>
<dbReference type="Gene3D" id="1.25.40.10">
    <property type="entry name" value="Tetratricopeptide repeat domain"/>
    <property type="match status" value="1"/>
</dbReference>
<evidence type="ECO:0008006" key="3">
    <source>
        <dbReference type="Google" id="ProtNLM"/>
    </source>
</evidence>
<gene>
    <name evidence="1" type="ORF">LH29_11715</name>
</gene>
<keyword evidence="2" id="KW-1185">Reference proteome</keyword>
<comment type="caution">
    <text evidence="1">The sequence shown here is derived from an EMBL/GenBank/DDBJ whole genome shotgun (WGS) entry which is preliminary data.</text>
</comment>
<dbReference type="Pfam" id="PF19867">
    <property type="entry name" value="DUF6340"/>
    <property type="match status" value="1"/>
</dbReference>
<reference evidence="1 2" key="1">
    <citation type="submission" date="2014-09" db="EMBL/GenBank/DDBJ databases">
        <title>Draft Genome Sequence of Draconibacterium sp. JN14CK-3.</title>
        <authorList>
            <person name="Dong C."/>
            <person name="Lai Q."/>
            <person name="Shao Z."/>
        </authorList>
    </citation>
    <scope>NUCLEOTIDE SEQUENCE [LARGE SCALE GENOMIC DNA]</scope>
    <source>
        <strain evidence="1 2">JN14CK-3</strain>
    </source>
</reference>
<dbReference type="Proteomes" id="UP000032544">
    <property type="component" value="Unassembled WGS sequence"/>
</dbReference>
<proteinExistence type="predicted"/>
<organism evidence="1 2">
    <name type="scientific">Draconibacterium sediminis</name>
    <dbReference type="NCBI Taxonomy" id="1544798"/>
    <lineage>
        <taxon>Bacteria</taxon>
        <taxon>Pseudomonadati</taxon>
        <taxon>Bacteroidota</taxon>
        <taxon>Bacteroidia</taxon>
        <taxon>Marinilabiliales</taxon>
        <taxon>Prolixibacteraceae</taxon>
        <taxon>Draconibacterium</taxon>
    </lineage>
</organism>
<evidence type="ECO:0000313" key="1">
    <source>
        <dbReference type="EMBL" id="KJF43743.1"/>
    </source>
</evidence>
<evidence type="ECO:0000313" key="2">
    <source>
        <dbReference type="Proteomes" id="UP000032544"/>
    </source>
</evidence>
<sequence>MVFEKVLGNLLNNIHFTMSIFKQTNYILLVSLVLLSYACSPTKRIMVEFPQKPKNEISQDIQSLLLVNRTVDVKYNDLPADSLQKLFYQKDFKLDTTIYDLTAVDTSLKALGELLFESGRFDYVIPEDRFLNAEKNAFFSTSMSWQEAKELCDLYQTDAVLSMDLFNTHVATELSEESVFDPNEGFFRTAVGAKMVVVYDALFRIYDPQQEKILAREVFQDTLLWENYALSIRNLFADFTPVKQALTEAGIAVALDFSETISTRWQSEYRVIFDKGSTTLKEAATLTDSGDWATAIEAWQKIAAESGSKSEKSKALFNLATACEIQGDIDCAIQYALESYNTAYHPITYQYLELLKSKKKQPKNNSK</sequence>